<evidence type="ECO:0000313" key="1">
    <source>
        <dbReference type="EMBL" id="MBM6398806.1"/>
    </source>
</evidence>
<name>A0ABS2CFZ4_9MICO</name>
<sequence length="496" mass="53779">MSTPLAPRLAGCTTSAEWVMARRTAIGASFEVADEIRRVGVAAWLNTQFRPDTIAEPFVATARAKYPAIWATTPEEDAKAGYAGISEGHMAEQLMRVHVLRPVYTKRHLQTSLADFWLDYFSLPYAENKMTGSARQLDALARTMAFRTFSDVLVAFIFSTGMLTYLDQLGSTKVHPNENLAREVMELYSVGVGHYTEADVKAASKLFSGIWGGTRPDGSVKIGVHETDHWFGAVTIRGRRYANTPWNGGTTSAPADIVRFVRDLANDPVTRANVCTRLARRFVSDTPPAAMVSAMQSAWVSSGGSVEKVLRAMFTHPTWLGTAGRKWRRPAETWAAVAATAGVQWTHTRPAANLTELPAPTTYDAIRTAGQPVRDWPTPQGMPDRDAHWMGTASVLGGLNAADAVLGNEDPHLTCPGRFATRLGVTASMTYAQAAVRILERVTGYRVPASHALVGVLVARLNGGKAPARADVPMGTTDGVDRAVHAAMTSPLMFLR</sequence>
<comment type="caution">
    <text evidence="1">The sequence shown here is derived from an EMBL/GenBank/DDBJ whole genome shotgun (WGS) entry which is preliminary data.</text>
</comment>
<keyword evidence="2" id="KW-1185">Reference proteome</keyword>
<organism evidence="1 2">
    <name type="scientific">Phycicoccus sonneratiae</name>
    <dbReference type="NCBI Taxonomy" id="2807628"/>
    <lineage>
        <taxon>Bacteria</taxon>
        <taxon>Bacillati</taxon>
        <taxon>Actinomycetota</taxon>
        <taxon>Actinomycetes</taxon>
        <taxon>Micrococcales</taxon>
        <taxon>Intrasporangiaceae</taxon>
        <taxon>Phycicoccus</taxon>
    </lineage>
</organism>
<protein>
    <submittedName>
        <fullName evidence="1">DUF1800 family protein</fullName>
    </submittedName>
</protein>
<dbReference type="RefSeq" id="WP_204129304.1">
    <property type="nucleotide sequence ID" value="NZ_JAFDVD010000001.1"/>
</dbReference>
<dbReference type="Pfam" id="PF08811">
    <property type="entry name" value="DUF1800"/>
    <property type="match status" value="1"/>
</dbReference>
<accession>A0ABS2CFZ4</accession>
<gene>
    <name evidence="1" type="ORF">JQN70_00220</name>
</gene>
<reference evidence="1" key="1">
    <citation type="submission" date="2021-02" db="EMBL/GenBank/DDBJ databases">
        <title>Phycicoccus sp. MQZ13P-5T, whole genome shotgun sequence.</title>
        <authorList>
            <person name="Tuo L."/>
        </authorList>
    </citation>
    <scope>NUCLEOTIDE SEQUENCE</scope>
    <source>
        <strain evidence="1">MQZ13P-5</strain>
    </source>
</reference>
<dbReference type="EMBL" id="JAFDVD010000001">
    <property type="protein sequence ID" value="MBM6398806.1"/>
    <property type="molecule type" value="Genomic_DNA"/>
</dbReference>
<dbReference type="Proteomes" id="UP001430172">
    <property type="component" value="Unassembled WGS sequence"/>
</dbReference>
<dbReference type="InterPro" id="IPR014917">
    <property type="entry name" value="DUF1800"/>
</dbReference>
<proteinExistence type="predicted"/>
<evidence type="ECO:0000313" key="2">
    <source>
        <dbReference type="Proteomes" id="UP001430172"/>
    </source>
</evidence>